<sequence>MPTMRRCSWPRIWARLIKCGAVVMATRIACRQLIRLFWSMPIRTARRPPAFGWASTSCCRPGQPGCTGCVPSSWLRIGRLPS</sequence>
<dbReference type="WBParaSite" id="maker-uti_cns_0014133-snap-gene-0.1-mRNA-1">
    <property type="protein sequence ID" value="maker-uti_cns_0014133-snap-gene-0.1-mRNA-1"/>
    <property type="gene ID" value="maker-uti_cns_0014133-snap-gene-0.1"/>
</dbReference>
<dbReference type="AlphaFoldDB" id="A0A1I8I7Y8"/>
<evidence type="ECO:0000313" key="3">
    <source>
        <dbReference type="WBParaSite" id="maker-uti_cns_0014133-snap-gene-0.1-mRNA-1"/>
    </source>
</evidence>
<reference evidence="2 3" key="1">
    <citation type="submission" date="2016-11" db="UniProtKB">
        <authorList>
            <consortium name="WormBaseParasite"/>
        </authorList>
    </citation>
    <scope>IDENTIFICATION</scope>
</reference>
<evidence type="ECO:0000313" key="2">
    <source>
        <dbReference type="WBParaSite" id="maker-uti_cns_0010511-snap-gene-0.6-mRNA-1"/>
    </source>
</evidence>
<dbReference type="WBParaSite" id="maker-uti_cns_0010511-snap-gene-0.6-mRNA-1">
    <property type="protein sequence ID" value="maker-uti_cns_0010511-snap-gene-0.6-mRNA-1"/>
    <property type="gene ID" value="maker-uti_cns_0010511-snap-gene-0.6"/>
</dbReference>
<keyword evidence="1" id="KW-1185">Reference proteome</keyword>
<evidence type="ECO:0000313" key="1">
    <source>
        <dbReference type="Proteomes" id="UP000095280"/>
    </source>
</evidence>
<dbReference type="Proteomes" id="UP000095280">
    <property type="component" value="Unplaced"/>
</dbReference>
<accession>A0A1I8I7Y8</accession>
<proteinExistence type="predicted"/>
<organism evidence="1 2">
    <name type="scientific">Macrostomum lignano</name>
    <dbReference type="NCBI Taxonomy" id="282301"/>
    <lineage>
        <taxon>Eukaryota</taxon>
        <taxon>Metazoa</taxon>
        <taxon>Spiralia</taxon>
        <taxon>Lophotrochozoa</taxon>
        <taxon>Platyhelminthes</taxon>
        <taxon>Rhabditophora</taxon>
        <taxon>Macrostomorpha</taxon>
        <taxon>Macrostomida</taxon>
        <taxon>Macrostomidae</taxon>
        <taxon>Macrostomum</taxon>
    </lineage>
</organism>
<protein>
    <submittedName>
        <fullName evidence="2 3">Secreted protein</fullName>
    </submittedName>
</protein>
<name>A0A1I8I7Y8_9PLAT</name>